<evidence type="ECO:0000313" key="4">
    <source>
        <dbReference type="EMBL" id="SET24445.1"/>
    </source>
</evidence>
<dbReference type="Proteomes" id="UP000198508">
    <property type="component" value="Unassembled WGS sequence"/>
</dbReference>
<feature type="signal peptide" evidence="2">
    <location>
        <begin position="1"/>
        <end position="25"/>
    </location>
</feature>
<feature type="domain" description="SH3b" evidence="3">
    <location>
        <begin position="39"/>
        <end position="106"/>
    </location>
</feature>
<reference evidence="5" key="1">
    <citation type="submission" date="2016-10" db="EMBL/GenBank/DDBJ databases">
        <authorList>
            <person name="Varghese N."/>
            <person name="Submissions S."/>
        </authorList>
    </citation>
    <scope>NUCLEOTIDE SEQUENCE [LARGE SCALE GENOMIC DNA]</scope>
    <source>
        <strain evidence="5">NLAE-zl-G277</strain>
    </source>
</reference>
<evidence type="ECO:0000256" key="1">
    <source>
        <dbReference type="SAM" id="MobiDB-lite"/>
    </source>
</evidence>
<feature type="compositionally biased region" description="Low complexity" evidence="1">
    <location>
        <begin position="371"/>
        <end position="394"/>
    </location>
</feature>
<dbReference type="Pfam" id="PF08239">
    <property type="entry name" value="SH3_3"/>
    <property type="match status" value="1"/>
</dbReference>
<dbReference type="InterPro" id="IPR025883">
    <property type="entry name" value="Cadherin-like_domain"/>
</dbReference>
<name>A0A1I0CXF5_9FIRM</name>
<dbReference type="Pfam" id="PF12733">
    <property type="entry name" value="Cadherin-like"/>
    <property type="match status" value="1"/>
</dbReference>
<evidence type="ECO:0000313" key="5">
    <source>
        <dbReference type="Proteomes" id="UP000198508"/>
    </source>
</evidence>
<dbReference type="AlphaFoldDB" id="A0A1I0CXF5"/>
<protein>
    <submittedName>
        <fullName evidence="4">Cadherin-like beta sandwich domain-containing protein</fullName>
    </submittedName>
</protein>
<feature type="region of interest" description="Disordered" evidence="1">
    <location>
        <begin position="346"/>
        <end position="401"/>
    </location>
</feature>
<accession>A0A1I0CXF5</accession>
<gene>
    <name evidence="4" type="ORF">SAMN05216313_103220</name>
</gene>
<feature type="chain" id="PRO_5044372487" evidence="2">
    <location>
        <begin position="26"/>
        <end position="727"/>
    </location>
</feature>
<feature type="compositionally biased region" description="Low complexity" evidence="1">
    <location>
        <begin position="285"/>
        <end position="317"/>
    </location>
</feature>
<dbReference type="SMART" id="SM00287">
    <property type="entry name" value="SH3b"/>
    <property type="match status" value="1"/>
</dbReference>
<dbReference type="RefSeq" id="WP_092361143.1">
    <property type="nucleotide sequence ID" value="NZ_CATZMQ010000020.1"/>
</dbReference>
<dbReference type="EMBL" id="FOIM01000003">
    <property type="protein sequence ID" value="SET24445.1"/>
    <property type="molecule type" value="Genomic_DNA"/>
</dbReference>
<dbReference type="GeneID" id="93278478"/>
<keyword evidence="2" id="KW-0732">Signal</keyword>
<feature type="compositionally biased region" description="Gly residues" evidence="1">
    <location>
        <begin position="355"/>
        <end position="370"/>
    </location>
</feature>
<proteinExistence type="predicted"/>
<sequence>MKHTRFKRGLAVALGLLLTAAQPLAQFGADGPGVSYAYTGSATVKAASLNVRSGAGTNYSAVGKLSSGQSVTIRSEQTGTDGNKWYQIQYTGSDGTVKTGYVSSVYIKIPVSYTTDSDFEAYLNSQGFPESYKEGLRQLHAQYPNWVFRSLKTGLDWNTVIENESLPPRNLVNTGSISSWKSVESGAYNWDNSTWTGFDGSNWVAASDGIIRYYMDPRNFLDETYIFQFLSQEYNGSTQTRQGLETLVKDSFLSGTTDSTGTGGGGGTSGGPGGGSSYGPGGSGTSKSSGGSYDDSQYGPGVQGSKTPSGGSSAPSSGTGGVSLEGPPQASVTPRDRVFVSATVSLEGPGQSSSGTGGSQSQGPSSGGGASNQSPSGGSSPGSSAPSTGSPGTSPSGGGSTGTASYVDIIMRAGEQSGVNPYVLASMIMQEQGKGTSPLISGNYAGYSGYYNFFNVEAYQSGSMSAIERGLWYASQSGSYGRPWNTVEKSILGGALNYGDNYVKAGQNTFYLKKFNVQGSNLYKHQYMSNVQAAASEGAKLAQAYTPEVKNSALEFIIPVYNNMPDQPCAAPTGDGSPNNKLSGLGVDGFSLTPTFNKDTEVYDLIVDTSVSAVNVQASTADSTATVNGTGTVNLGAGTTDVTVTVTAQNGSTRTYTIHVAKQSGGPTSSGGTYSPGSPGTQPGGNSGSPGNSGQGPGSSGGPGGGQNNSGGSGPGGSNVTIVTVSP</sequence>
<feature type="compositionally biased region" description="Gly residues" evidence="1">
    <location>
        <begin position="261"/>
        <end position="284"/>
    </location>
</feature>
<evidence type="ECO:0000259" key="3">
    <source>
        <dbReference type="PROSITE" id="PS51781"/>
    </source>
</evidence>
<organism evidence="4 5">
    <name type="scientific">Enterocloster lavalensis</name>
    <dbReference type="NCBI Taxonomy" id="460384"/>
    <lineage>
        <taxon>Bacteria</taxon>
        <taxon>Bacillati</taxon>
        <taxon>Bacillota</taxon>
        <taxon>Clostridia</taxon>
        <taxon>Lachnospirales</taxon>
        <taxon>Lachnospiraceae</taxon>
        <taxon>Enterocloster</taxon>
    </lineage>
</organism>
<feature type="region of interest" description="Disordered" evidence="1">
    <location>
        <begin position="254"/>
        <end position="334"/>
    </location>
</feature>
<feature type="region of interest" description="Disordered" evidence="1">
    <location>
        <begin position="660"/>
        <end position="727"/>
    </location>
</feature>
<dbReference type="InterPro" id="IPR003646">
    <property type="entry name" value="SH3-like_bac-type"/>
</dbReference>
<evidence type="ECO:0000256" key="2">
    <source>
        <dbReference type="SAM" id="SignalP"/>
    </source>
</evidence>
<dbReference type="PROSITE" id="PS51781">
    <property type="entry name" value="SH3B"/>
    <property type="match status" value="1"/>
</dbReference>
<dbReference type="STRING" id="460384.SAMN05216313_103220"/>
<dbReference type="Gene3D" id="2.30.30.40">
    <property type="entry name" value="SH3 Domains"/>
    <property type="match status" value="1"/>
</dbReference>
<feature type="compositionally biased region" description="Gly residues" evidence="1">
    <location>
        <begin position="682"/>
        <end position="717"/>
    </location>
</feature>
<keyword evidence="5" id="KW-1185">Reference proteome</keyword>
<feature type="compositionally biased region" description="Low complexity" evidence="1">
    <location>
        <begin position="664"/>
        <end position="681"/>
    </location>
</feature>